<comment type="cofactor">
    <cofactor evidence="10">
        <name>[2Fe-2S] cluster</name>
        <dbReference type="ChEBI" id="CHEBI:190135"/>
    </cofactor>
</comment>
<accession>A0A109D5V4</accession>
<dbReference type="PANTHER" id="PTHR11908">
    <property type="entry name" value="XANTHINE DEHYDROGENASE"/>
    <property type="match status" value="1"/>
</dbReference>
<dbReference type="InterPro" id="IPR046867">
    <property type="entry name" value="AldOxase/xan_DH_MoCoBD2"/>
</dbReference>
<dbReference type="InterPro" id="IPR000674">
    <property type="entry name" value="Ald_Oxase/Xan_DH_a/b"/>
</dbReference>
<dbReference type="Pfam" id="PF01315">
    <property type="entry name" value="Ald_Xan_dh_C"/>
    <property type="match status" value="1"/>
</dbReference>
<evidence type="ECO:0000313" key="14">
    <source>
        <dbReference type="Proteomes" id="UP000057389"/>
    </source>
</evidence>
<dbReference type="NCBIfam" id="TIGR02965">
    <property type="entry name" value="xanthine_xdhB"/>
    <property type="match status" value="1"/>
</dbReference>
<evidence type="ECO:0000313" key="13">
    <source>
        <dbReference type="EMBL" id="KWT99454.1"/>
    </source>
</evidence>
<dbReference type="Gene3D" id="3.30.365.10">
    <property type="entry name" value="Aldehyde oxidase/xanthine dehydrogenase, molybdopterin binding domain"/>
    <property type="match status" value="4"/>
</dbReference>
<dbReference type="InterPro" id="IPR016208">
    <property type="entry name" value="Ald_Oxase/xanthine_DH-like"/>
</dbReference>
<evidence type="ECO:0000256" key="2">
    <source>
        <dbReference type="ARBA" id="ARBA00001974"/>
    </source>
</evidence>
<evidence type="ECO:0000256" key="10">
    <source>
        <dbReference type="ARBA" id="ARBA00034078"/>
    </source>
</evidence>
<dbReference type="OrthoDB" id="9758509at2"/>
<comment type="similarity">
    <text evidence="3">Belongs to the xanthine dehydrogenase family.</text>
</comment>
<dbReference type="AlphaFoldDB" id="A0A109D5V4"/>
<comment type="cofactor">
    <cofactor evidence="11">
        <name>Mo-molybdopterin cytosine dinucleotide</name>
        <dbReference type="ChEBI" id="CHEBI:71308"/>
    </cofactor>
</comment>
<keyword evidence="14" id="KW-1185">Reference proteome</keyword>
<dbReference type="FunFam" id="3.30.365.10:FF:000001">
    <property type="entry name" value="Xanthine dehydrogenase oxidase"/>
    <property type="match status" value="1"/>
</dbReference>
<dbReference type="PANTHER" id="PTHR11908:SF132">
    <property type="entry name" value="ALDEHYDE OXIDASE 1-RELATED"/>
    <property type="match status" value="1"/>
</dbReference>
<dbReference type="Pfam" id="PF02738">
    <property type="entry name" value="MoCoBD_1"/>
    <property type="match status" value="1"/>
</dbReference>
<dbReference type="InterPro" id="IPR036856">
    <property type="entry name" value="Ald_Oxase/Xan_DH_a/b_sf"/>
</dbReference>
<evidence type="ECO:0000256" key="6">
    <source>
        <dbReference type="ARBA" id="ARBA00022723"/>
    </source>
</evidence>
<dbReference type="RefSeq" id="WP_060469000.1">
    <property type="nucleotide sequence ID" value="NZ_AP025515.1"/>
</dbReference>
<keyword evidence="7" id="KW-0560">Oxidoreductase</keyword>
<feature type="domain" description="Aldehyde oxidase/xanthine dehydrogenase a/b hammerhead" evidence="12">
    <location>
        <begin position="45"/>
        <end position="152"/>
    </location>
</feature>
<evidence type="ECO:0000256" key="9">
    <source>
        <dbReference type="ARBA" id="ARBA00023014"/>
    </source>
</evidence>
<dbReference type="GeneID" id="300180535"/>
<dbReference type="GO" id="GO:0030151">
    <property type="term" value="F:molybdenum ion binding"/>
    <property type="evidence" value="ECO:0007669"/>
    <property type="project" value="InterPro"/>
</dbReference>
<name>A0A109D5V4_9VIBR</name>
<dbReference type="GO" id="GO:0005506">
    <property type="term" value="F:iron ion binding"/>
    <property type="evidence" value="ECO:0007669"/>
    <property type="project" value="InterPro"/>
</dbReference>
<comment type="cofactor">
    <cofactor evidence="1">
        <name>Mo-molybdopterin</name>
        <dbReference type="ChEBI" id="CHEBI:71302"/>
    </cofactor>
</comment>
<dbReference type="GO" id="GO:0016491">
    <property type="term" value="F:oxidoreductase activity"/>
    <property type="evidence" value="ECO:0007669"/>
    <property type="project" value="UniProtKB-KW"/>
</dbReference>
<dbReference type="InterPro" id="IPR014309">
    <property type="entry name" value="Xanthine_DH_Mopterin-bd_su"/>
</dbReference>
<evidence type="ECO:0000256" key="11">
    <source>
        <dbReference type="ARBA" id="ARBA00053029"/>
    </source>
</evidence>
<evidence type="ECO:0000256" key="1">
    <source>
        <dbReference type="ARBA" id="ARBA00001924"/>
    </source>
</evidence>
<keyword evidence="5" id="KW-0001">2Fe-2S</keyword>
<dbReference type="Proteomes" id="UP000057389">
    <property type="component" value="Unassembled WGS sequence"/>
</dbReference>
<evidence type="ECO:0000256" key="5">
    <source>
        <dbReference type="ARBA" id="ARBA00022714"/>
    </source>
</evidence>
<proteinExistence type="inferred from homology"/>
<organism evidence="13 14">
    <name type="scientific">Vibrio toranzoniae</name>
    <dbReference type="NCBI Taxonomy" id="1194427"/>
    <lineage>
        <taxon>Bacteria</taxon>
        <taxon>Pseudomonadati</taxon>
        <taxon>Pseudomonadota</taxon>
        <taxon>Gammaproteobacteria</taxon>
        <taxon>Vibrionales</taxon>
        <taxon>Vibrionaceae</taxon>
        <taxon>Vibrio</taxon>
    </lineage>
</organism>
<evidence type="ECO:0000259" key="12">
    <source>
        <dbReference type="SMART" id="SM01008"/>
    </source>
</evidence>
<keyword evidence="8" id="KW-0408">Iron</keyword>
<dbReference type="Pfam" id="PF20256">
    <property type="entry name" value="MoCoBD_2"/>
    <property type="match status" value="1"/>
</dbReference>
<dbReference type="EMBL" id="LMXU01000032">
    <property type="protein sequence ID" value="KWT99454.1"/>
    <property type="molecule type" value="Genomic_DNA"/>
</dbReference>
<evidence type="ECO:0000256" key="8">
    <source>
        <dbReference type="ARBA" id="ARBA00023004"/>
    </source>
</evidence>
<gene>
    <name evidence="13" type="ORF">APQ14_13950</name>
</gene>
<comment type="cofactor">
    <cofactor evidence="2">
        <name>FAD</name>
        <dbReference type="ChEBI" id="CHEBI:57692"/>
    </cofactor>
</comment>
<reference evidence="13 14" key="1">
    <citation type="submission" date="2015-11" db="EMBL/GenBank/DDBJ databases">
        <title>Draft WGS of Vibrio toranzoniae.</title>
        <authorList>
            <person name="Lasa A."/>
            <person name="Romalde J.L."/>
        </authorList>
    </citation>
    <scope>NUCLEOTIDE SEQUENCE [LARGE SCALE GENOMIC DNA]</scope>
    <source>
        <strain evidence="13 14">Vb 10.8</strain>
    </source>
</reference>
<dbReference type="Gene3D" id="3.90.1170.50">
    <property type="entry name" value="Aldehyde oxidase/xanthine dehydrogenase, a/b hammerhead"/>
    <property type="match status" value="1"/>
</dbReference>
<evidence type="ECO:0000256" key="7">
    <source>
        <dbReference type="ARBA" id="ARBA00023002"/>
    </source>
</evidence>
<keyword evidence="4" id="KW-0500">Molybdenum</keyword>
<dbReference type="SUPFAM" id="SSF54665">
    <property type="entry name" value="CO dehydrogenase molybdoprotein N-domain-like"/>
    <property type="match status" value="1"/>
</dbReference>
<comment type="caution">
    <text evidence="13">The sequence shown here is derived from an EMBL/GenBank/DDBJ whole genome shotgun (WGS) entry which is preliminary data.</text>
</comment>
<evidence type="ECO:0000256" key="4">
    <source>
        <dbReference type="ARBA" id="ARBA00022505"/>
    </source>
</evidence>
<dbReference type="GO" id="GO:0051537">
    <property type="term" value="F:2 iron, 2 sulfur cluster binding"/>
    <property type="evidence" value="ECO:0007669"/>
    <property type="project" value="UniProtKB-KW"/>
</dbReference>
<protein>
    <submittedName>
        <fullName evidence="13">Xanthine dehydrogenase</fullName>
    </submittedName>
</protein>
<evidence type="ECO:0000256" key="3">
    <source>
        <dbReference type="ARBA" id="ARBA00006849"/>
    </source>
</evidence>
<dbReference type="SMART" id="SM01008">
    <property type="entry name" value="Ald_Xan_dh_C"/>
    <property type="match status" value="1"/>
</dbReference>
<dbReference type="SUPFAM" id="SSF56003">
    <property type="entry name" value="Molybdenum cofactor-binding domain"/>
    <property type="match status" value="1"/>
</dbReference>
<keyword evidence="9" id="KW-0411">Iron-sulfur</keyword>
<dbReference type="FunFam" id="3.30.365.10:FF:000002">
    <property type="entry name" value="Xanthine dehydrogenase oxidase"/>
    <property type="match status" value="1"/>
</dbReference>
<dbReference type="InterPro" id="IPR008274">
    <property type="entry name" value="AldOxase/xan_DH_MoCoBD1"/>
</dbReference>
<sequence>MSKSNSSVHKSNAMTHEEMVTIAKQDLKTGVGKSVKHDSAAKQVTGEAVYIDDRLEFPNQLHVYARLSTQAHANITKIDLSPCYEFEGVAIAIQAKDVPGELDIGAILPGDPLLADGKVEYYGQPVIAVAANDLETARKAAHAAIIEYEELPAILDVKEALEKEHFVTESHTQQRGDSKAALAKAKHVISGDLEIGGQEHFYLETQISSVMPTEDGGMIVYTSTQNPTEVQKLVAEVIGVPMHKVVIDMRRMGGGFGGKETQAASPACMAAVIAHLTGRPTKMRLLRNEDMQQTGKRHPFYNQYTVGFDDNGVIQGADITVAGNCGYSPDLSSSIVDRAMFHSDNAYYLGDATVVGHRCKTNTASNTAYRGFGGPQGMMTIEHIMDEIARYLKKDPLEVRKANYYGEEGRNVTHYYQTVEDNFLPEITEQLERSSDYHARRKDIAEFNKQSPILKKGLAITPVKFGISFTATFLNQAGALIHIYTDGSIHLNHGGTEMGQGLNIKVAQIVAQEFQVDVERIQITATNTDKVPNTSPTAASSGADLNGKAAQNAAITIKQRLIDFASSHFKVWPEEVVFKNGMVQIRDEIMTFNSFVELAWFNQISLSSTGFYRTPKIYYDHEKARGRPFYYYAYGASCSEVIIDTLTGENKILRVDILHDVGASLNPAIDIGQVEGGFVQGVGWLTTEELVWNQQGRLMTNGPASYKIPAIADMPIDFRTHLLENRSNPEDTVFNSKAVGEPPFMLGMSVWSALKDAISYVAVDGAIPKLNTPATPERILMAIQEVTETAPTSVDAQSETA</sequence>
<dbReference type="InterPro" id="IPR037165">
    <property type="entry name" value="AldOxase/xan_DH_Mopterin-bd_sf"/>
</dbReference>
<keyword evidence="6" id="KW-0479">Metal-binding</keyword>